<dbReference type="OrthoDB" id="5920073at2759"/>
<keyword evidence="2" id="KW-1185">Reference proteome</keyword>
<proteinExistence type="predicted"/>
<evidence type="ECO:0000313" key="3">
    <source>
        <dbReference type="WBParaSite" id="TCLT_0000497601-mRNA-1"/>
    </source>
</evidence>
<evidence type="ECO:0000313" key="1">
    <source>
        <dbReference type="EMBL" id="VDN02156.1"/>
    </source>
</evidence>
<dbReference type="Gene3D" id="1.25.40.10">
    <property type="entry name" value="Tetratricopeptide repeat domain"/>
    <property type="match status" value="1"/>
</dbReference>
<protein>
    <submittedName>
        <fullName evidence="3">Bm12874</fullName>
    </submittedName>
</protein>
<dbReference type="InterPro" id="IPR011990">
    <property type="entry name" value="TPR-like_helical_dom_sf"/>
</dbReference>
<accession>A0A0N5CX67</accession>
<dbReference type="STRING" id="103827.A0A0N5CX67"/>
<reference evidence="1 2" key="2">
    <citation type="submission" date="2018-11" db="EMBL/GenBank/DDBJ databases">
        <authorList>
            <consortium name="Pathogen Informatics"/>
        </authorList>
    </citation>
    <scope>NUCLEOTIDE SEQUENCE [LARGE SCALE GENOMIC DNA]</scope>
</reference>
<gene>
    <name evidence="1" type="ORF">TCLT_LOCUS4965</name>
</gene>
<reference evidence="3" key="1">
    <citation type="submission" date="2017-02" db="UniProtKB">
        <authorList>
            <consortium name="WormBaseParasite"/>
        </authorList>
    </citation>
    <scope>IDENTIFICATION</scope>
</reference>
<dbReference type="SUPFAM" id="SSF48452">
    <property type="entry name" value="TPR-like"/>
    <property type="match status" value="1"/>
</dbReference>
<evidence type="ECO:0000313" key="2">
    <source>
        <dbReference type="Proteomes" id="UP000276776"/>
    </source>
</evidence>
<sequence>MENSSTPKKPLVKYIRQLLALCEQADVLINEDDHETLIHPEIHLLRSKVIKLCKVVLSNEEWGRQILDRVWRSCYYSTICRIRRAALSVEQKIWTESLLETYVKELCIFIQDFPYLRSSACLYIGDLRRYAWLICGAVKYRNLALLCYRKSAKLDEENGIALNQLGLLIQEANPICALLYFLLADNAEVSFVGAYSNVINLLKQQKEEKYITISVLEQCFMCFRQLDFEQLSTKWVEFILTQLETRHALHVAMSINIVALAAVTLLKKGKEIEMQGLTKMFFRVSSITIRNLEEWYASSAEATIFRRRRASSAGEMSASEEEEEKNSMQMSSLDQDVISVHDEADEEEDLVLSKRKHETQHRIQALLVCLLHAATSLAPHVYNDRVPSSVYCEYEDYCQQLIQFLNLLELSLDGGLESFWQLGGPTPWVLLTRFLQNFVKSSFTPVEYEEFFRFTPKNSTKENKMKNMAKLRLAHDAEKEHIRTSLPLYVIPEEDVLLKRLETIKTILRKGKLIVVIAEGTFRSMDMKKDKPEVRKALRWINVRISKDNGRLKIIPKSTPEKCAEKLTTQIPTTSTVFVTILTLSQVEANPVIKPITVENVDDFCARYEKAQKDFSLSN</sequence>
<dbReference type="Proteomes" id="UP000276776">
    <property type="component" value="Unassembled WGS sequence"/>
</dbReference>
<dbReference type="Gene3D" id="3.40.50.1010">
    <property type="entry name" value="5'-nuclease"/>
    <property type="match status" value="1"/>
</dbReference>
<organism evidence="3">
    <name type="scientific">Thelazia callipaeda</name>
    <name type="common">Oriental eyeworm</name>
    <name type="synonym">Parasitic nematode</name>
    <dbReference type="NCBI Taxonomy" id="103827"/>
    <lineage>
        <taxon>Eukaryota</taxon>
        <taxon>Metazoa</taxon>
        <taxon>Ecdysozoa</taxon>
        <taxon>Nematoda</taxon>
        <taxon>Chromadorea</taxon>
        <taxon>Rhabditida</taxon>
        <taxon>Spirurina</taxon>
        <taxon>Spiruromorpha</taxon>
        <taxon>Thelazioidea</taxon>
        <taxon>Thelaziidae</taxon>
        <taxon>Thelazia</taxon>
    </lineage>
</organism>
<dbReference type="WBParaSite" id="TCLT_0000497601-mRNA-1">
    <property type="protein sequence ID" value="TCLT_0000497601-mRNA-1"/>
    <property type="gene ID" value="TCLT_0000497601"/>
</dbReference>
<dbReference type="AlphaFoldDB" id="A0A0N5CX67"/>
<name>A0A0N5CX67_THECL</name>
<dbReference type="OMA" id="IRNLEEW"/>
<dbReference type="EMBL" id="UYYF01004313">
    <property type="protein sequence ID" value="VDN02156.1"/>
    <property type="molecule type" value="Genomic_DNA"/>
</dbReference>